<dbReference type="AlphaFoldDB" id="A1ZZE6"/>
<dbReference type="RefSeq" id="WP_002705198.1">
    <property type="nucleotide sequence ID" value="NZ_AAWS01000076.1"/>
</dbReference>
<gene>
    <name evidence="2" type="ORF">M23134_06329</name>
</gene>
<feature type="domain" description="SiaC family regulatory phosphoprotein" evidence="1">
    <location>
        <begin position="6"/>
        <end position="125"/>
    </location>
</feature>
<sequence>MKSLIITQEKYTPYISFNTDTNIFDIAGESYSEDAFVFYQALLKWLSDYLKVNQRPITLNFRLLYFNTSSSQAIFHILEMLEDYAERENVDVQVNWYAKPNDSSMMEDGLYYQDNFDALSFNMQAL</sequence>
<dbReference type="eggNOG" id="ENOG50312WH">
    <property type="taxonomic scope" value="Bacteria"/>
</dbReference>
<proteinExistence type="predicted"/>
<accession>A1ZZE6</accession>
<comment type="caution">
    <text evidence="2">The sequence shown here is derived from an EMBL/GenBank/DDBJ whole genome shotgun (WGS) entry which is preliminary data.</text>
</comment>
<reference evidence="2 3" key="1">
    <citation type="submission" date="2007-01" db="EMBL/GenBank/DDBJ databases">
        <authorList>
            <person name="Haygood M."/>
            <person name="Podell S."/>
            <person name="Anderson C."/>
            <person name="Hopkinson B."/>
            <person name="Roe K."/>
            <person name="Barbeau K."/>
            <person name="Gaasterland T."/>
            <person name="Ferriera S."/>
            <person name="Johnson J."/>
            <person name="Kravitz S."/>
            <person name="Beeson K."/>
            <person name="Sutton G."/>
            <person name="Rogers Y.-H."/>
            <person name="Friedman R."/>
            <person name="Frazier M."/>
            <person name="Venter J.C."/>
        </authorList>
    </citation>
    <scope>NUCLEOTIDE SEQUENCE [LARGE SCALE GENOMIC DNA]</scope>
    <source>
        <strain evidence="2 3">ATCC 23134</strain>
    </source>
</reference>
<evidence type="ECO:0000313" key="3">
    <source>
        <dbReference type="Proteomes" id="UP000004095"/>
    </source>
</evidence>
<dbReference type="Proteomes" id="UP000004095">
    <property type="component" value="Unassembled WGS sequence"/>
</dbReference>
<protein>
    <recommendedName>
        <fullName evidence="1">SiaC family regulatory phosphoprotein domain-containing protein</fullName>
    </recommendedName>
</protein>
<organism evidence="2 3">
    <name type="scientific">Microscilla marina ATCC 23134</name>
    <dbReference type="NCBI Taxonomy" id="313606"/>
    <lineage>
        <taxon>Bacteria</taxon>
        <taxon>Pseudomonadati</taxon>
        <taxon>Bacteroidota</taxon>
        <taxon>Cytophagia</taxon>
        <taxon>Cytophagales</taxon>
        <taxon>Microscillaceae</taxon>
        <taxon>Microscilla</taxon>
    </lineage>
</organism>
<dbReference type="Pfam" id="PF09345">
    <property type="entry name" value="SiaC"/>
    <property type="match status" value="1"/>
</dbReference>
<dbReference type="EMBL" id="AAWS01000076">
    <property type="protein sequence ID" value="EAY24245.1"/>
    <property type="molecule type" value="Genomic_DNA"/>
</dbReference>
<dbReference type="InterPro" id="IPR018530">
    <property type="entry name" value="SiaC"/>
</dbReference>
<name>A1ZZE6_MICM2</name>
<evidence type="ECO:0000313" key="2">
    <source>
        <dbReference type="EMBL" id="EAY24245.1"/>
    </source>
</evidence>
<keyword evidence="3" id="KW-1185">Reference proteome</keyword>
<evidence type="ECO:0000259" key="1">
    <source>
        <dbReference type="Pfam" id="PF09345"/>
    </source>
</evidence>
<dbReference type="OrthoDB" id="5297629at2"/>